<evidence type="ECO:0000256" key="2">
    <source>
        <dbReference type="ARBA" id="ARBA00023054"/>
    </source>
</evidence>
<dbReference type="SUPFAM" id="SSF111369">
    <property type="entry name" value="HlyD-like secretion proteins"/>
    <property type="match status" value="2"/>
</dbReference>
<evidence type="ECO:0000313" key="5">
    <source>
        <dbReference type="EMBL" id="SFK61802.1"/>
    </source>
</evidence>
<keyword evidence="2" id="KW-0175">Coiled coil</keyword>
<feature type="region of interest" description="Disordered" evidence="3">
    <location>
        <begin position="367"/>
        <end position="398"/>
    </location>
</feature>
<name>A0A1I4AYU9_9HYPH</name>
<dbReference type="STRING" id="1612308.SAMN05444581_11244"/>
<organism evidence="5 6">
    <name type="scientific">Methylocapsa palsarum</name>
    <dbReference type="NCBI Taxonomy" id="1612308"/>
    <lineage>
        <taxon>Bacteria</taxon>
        <taxon>Pseudomonadati</taxon>
        <taxon>Pseudomonadota</taxon>
        <taxon>Alphaproteobacteria</taxon>
        <taxon>Hyphomicrobiales</taxon>
        <taxon>Beijerinckiaceae</taxon>
        <taxon>Methylocapsa</taxon>
    </lineage>
</organism>
<sequence length="398" mass="42333">MAGRSKLLSYGLPILAALGLSTAVVSIYRNTPDRRLTEITSLPPTQPAFQGDGALVRPSDRWIGAVGVIESSSEEISIGARLPGVIDSVMVKAGDTVAKGDPLFSIDDRDYRVALAQAQAGLTVAKAELPSNQKSIEQQRSVADEVRASVDVFEAELQRAEKDRNRGLTLSTSGNLSKQTLDTRIADALKAAGNLKAGRAAAIAADRQIAVLEAQTGQIEARILQAEAQLRKAEVDLEHTIVRAPIEGTVLQVKVRPGQTVEARILDNALLIMGDLKILHVRADIDEVDIPRFEALRPAVVSPRGAAAMQIPASFVRTEPLVIPKKSLTGASTERVDTRVLQVIFAISGAAPGIYPGQQVDVFIEAGPPKREPDAPTSAITPDGRSIAEEGALIQPAR</sequence>
<dbReference type="PANTHER" id="PTHR32347">
    <property type="entry name" value="EFFLUX SYSTEM COMPONENT YKNX-RELATED"/>
    <property type="match status" value="1"/>
</dbReference>
<dbReference type="Gene3D" id="2.40.50.100">
    <property type="match status" value="2"/>
</dbReference>
<dbReference type="GO" id="GO:0030313">
    <property type="term" value="C:cell envelope"/>
    <property type="evidence" value="ECO:0007669"/>
    <property type="project" value="UniProtKB-SubCell"/>
</dbReference>
<dbReference type="Gene3D" id="1.10.287.470">
    <property type="entry name" value="Helix hairpin bin"/>
    <property type="match status" value="1"/>
</dbReference>
<protein>
    <submittedName>
        <fullName evidence="5">Biotin-lipoyl like</fullName>
    </submittedName>
</protein>
<dbReference type="InterPro" id="IPR058625">
    <property type="entry name" value="MdtA-like_BSH"/>
</dbReference>
<feature type="domain" description="Multidrug resistance protein MdtA-like barrel-sandwich hybrid" evidence="4">
    <location>
        <begin position="75"/>
        <end position="264"/>
    </location>
</feature>
<dbReference type="EMBL" id="FOSN01000012">
    <property type="protein sequence ID" value="SFK61802.1"/>
    <property type="molecule type" value="Genomic_DNA"/>
</dbReference>
<dbReference type="Pfam" id="PF25917">
    <property type="entry name" value="BSH_RND"/>
    <property type="match status" value="1"/>
</dbReference>
<dbReference type="PANTHER" id="PTHR32347:SF23">
    <property type="entry name" value="BLL5650 PROTEIN"/>
    <property type="match status" value="1"/>
</dbReference>
<proteinExistence type="predicted"/>
<evidence type="ECO:0000313" key="6">
    <source>
        <dbReference type="Proteomes" id="UP000198755"/>
    </source>
</evidence>
<keyword evidence="6" id="KW-1185">Reference proteome</keyword>
<accession>A0A1I4AYU9</accession>
<comment type="subcellular location">
    <subcellularLocation>
        <location evidence="1">Cell envelope</location>
    </subcellularLocation>
</comment>
<reference evidence="5 6" key="1">
    <citation type="submission" date="2016-10" db="EMBL/GenBank/DDBJ databases">
        <authorList>
            <person name="de Groot N.N."/>
        </authorList>
    </citation>
    <scope>NUCLEOTIDE SEQUENCE [LARGE SCALE GENOMIC DNA]</scope>
    <source>
        <strain evidence="5 6">NE2</strain>
    </source>
</reference>
<gene>
    <name evidence="5" type="ORF">SAMN05444581_11244</name>
</gene>
<evidence type="ECO:0000256" key="3">
    <source>
        <dbReference type="SAM" id="MobiDB-lite"/>
    </source>
</evidence>
<dbReference type="OrthoDB" id="9791520at2"/>
<evidence type="ECO:0000256" key="1">
    <source>
        <dbReference type="ARBA" id="ARBA00004196"/>
    </source>
</evidence>
<dbReference type="InterPro" id="IPR050465">
    <property type="entry name" value="UPF0194_transport"/>
</dbReference>
<dbReference type="Proteomes" id="UP000198755">
    <property type="component" value="Unassembled WGS sequence"/>
</dbReference>
<dbReference type="RefSeq" id="WP_091684438.1">
    <property type="nucleotide sequence ID" value="NZ_FOSN01000012.1"/>
</dbReference>
<evidence type="ECO:0000259" key="4">
    <source>
        <dbReference type="Pfam" id="PF25917"/>
    </source>
</evidence>
<dbReference type="AlphaFoldDB" id="A0A1I4AYU9"/>